<proteinExistence type="predicted"/>
<reference evidence="2" key="1">
    <citation type="submission" date="2023-04" db="EMBL/GenBank/DDBJ databases">
        <authorList>
            <consortium name="ELIXIR-Norway"/>
        </authorList>
    </citation>
    <scope>NUCLEOTIDE SEQUENCE [LARGE SCALE GENOMIC DNA]</scope>
</reference>
<keyword evidence="3" id="KW-1185">Reference proteome</keyword>
<evidence type="ECO:0000256" key="1">
    <source>
        <dbReference type="SAM" id="MobiDB-lite"/>
    </source>
</evidence>
<evidence type="ECO:0000313" key="3">
    <source>
        <dbReference type="Proteomes" id="UP001176941"/>
    </source>
</evidence>
<dbReference type="Proteomes" id="UP001176941">
    <property type="component" value="Chromosome 22"/>
</dbReference>
<accession>A0ABN8YRN5</accession>
<gene>
    <name evidence="2" type="ORF">MRATA1EN1_LOCUS13207</name>
</gene>
<dbReference type="EMBL" id="OX459958">
    <property type="protein sequence ID" value="CAI9164245.1"/>
    <property type="molecule type" value="Genomic_DNA"/>
</dbReference>
<sequence>MGAASPWAPGAGSGDSALRGGGRPSRRALSGQPPYASPPLLPPPTPAWMLQPLARPSAPEPPPPRGRLEPPRTYLGHEFCTLQSGPAPSWGATWGMKKRMVEGLEQDSS</sequence>
<feature type="region of interest" description="Disordered" evidence="1">
    <location>
        <begin position="1"/>
        <end position="72"/>
    </location>
</feature>
<feature type="compositionally biased region" description="Low complexity" evidence="1">
    <location>
        <begin position="1"/>
        <end position="17"/>
    </location>
</feature>
<evidence type="ECO:0000313" key="2">
    <source>
        <dbReference type="EMBL" id="CAI9164245.1"/>
    </source>
</evidence>
<name>A0ABN8YRN5_RANTA</name>
<feature type="compositionally biased region" description="Pro residues" evidence="1">
    <location>
        <begin position="35"/>
        <end position="46"/>
    </location>
</feature>
<protein>
    <submittedName>
        <fullName evidence="2">Uncharacterized protein</fullName>
    </submittedName>
</protein>
<organism evidence="2 3">
    <name type="scientific">Rangifer tarandus platyrhynchus</name>
    <name type="common">Svalbard reindeer</name>
    <dbReference type="NCBI Taxonomy" id="3082113"/>
    <lineage>
        <taxon>Eukaryota</taxon>
        <taxon>Metazoa</taxon>
        <taxon>Chordata</taxon>
        <taxon>Craniata</taxon>
        <taxon>Vertebrata</taxon>
        <taxon>Euteleostomi</taxon>
        <taxon>Mammalia</taxon>
        <taxon>Eutheria</taxon>
        <taxon>Laurasiatheria</taxon>
        <taxon>Artiodactyla</taxon>
        <taxon>Ruminantia</taxon>
        <taxon>Pecora</taxon>
        <taxon>Cervidae</taxon>
        <taxon>Odocoileinae</taxon>
        <taxon>Rangifer</taxon>
    </lineage>
</organism>